<gene>
    <name evidence="6" type="ORF">PTT_12604</name>
</gene>
<dbReference type="PANTHER" id="PTHR31121:SF7">
    <property type="entry name" value="MANNOSYLTRANSFERASE KTR4-RELATED"/>
    <property type="match status" value="1"/>
</dbReference>
<dbReference type="InterPro" id="IPR036291">
    <property type="entry name" value="NAD(P)-bd_dom_sf"/>
</dbReference>
<evidence type="ECO:0000256" key="4">
    <source>
        <dbReference type="SAM" id="MobiDB-lite"/>
    </source>
</evidence>
<dbReference type="KEGG" id="pte:PTT_12604"/>
<keyword evidence="2" id="KW-0328">Glycosyltransferase</keyword>
<dbReference type="Pfam" id="PF02423">
    <property type="entry name" value="OCD_Mu_crystall"/>
    <property type="match status" value="1"/>
</dbReference>
<dbReference type="GO" id="GO:0000026">
    <property type="term" value="F:alpha-1,2-mannosyltransferase activity"/>
    <property type="evidence" value="ECO:0007669"/>
    <property type="project" value="TreeGrafter"/>
</dbReference>
<feature type="region of interest" description="Disordered" evidence="4">
    <location>
        <begin position="46"/>
        <end position="79"/>
    </location>
</feature>
<dbReference type="InterPro" id="IPR003462">
    <property type="entry name" value="ODC_Mu_crystall"/>
</dbReference>
<evidence type="ECO:0000256" key="1">
    <source>
        <dbReference type="ARBA" id="ARBA00007677"/>
    </source>
</evidence>
<dbReference type="PANTHER" id="PTHR31121">
    <property type="entry name" value="ALPHA-1,2 MANNOSYLTRANSFERASE KTR1"/>
    <property type="match status" value="1"/>
</dbReference>
<dbReference type="HOGENOM" id="CLU_351296_0_0_1"/>
<dbReference type="eggNOG" id="KOG4472">
    <property type="taxonomic scope" value="Eukaryota"/>
</dbReference>
<evidence type="ECO:0000313" key="6">
    <source>
        <dbReference type="EMBL" id="EFQ90727.1"/>
    </source>
</evidence>
<dbReference type="Pfam" id="PF01793">
    <property type="entry name" value="Glyco_transf_15"/>
    <property type="match status" value="1"/>
</dbReference>
<dbReference type="Gene3D" id="3.30.1780.10">
    <property type="entry name" value="ornithine cyclodeaminase, domain 1"/>
    <property type="match status" value="1"/>
</dbReference>
<comment type="similarity">
    <text evidence="1">Belongs to the glycosyltransferase 15 family.</text>
</comment>
<keyword evidence="5" id="KW-0732">Signal</keyword>
<evidence type="ECO:0000256" key="3">
    <source>
        <dbReference type="ARBA" id="ARBA00022679"/>
    </source>
</evidence>
<feature type="chain" id="PRO_5003181627" evidence="5">
    <location>
        <begin position="29"/>
        <end position="801"/>
    </location>
</feature>
<dbReference type="InterPro" id="IPR023401">
    <property type="entry name" value="ODC_N"/>
</dbReference>
<name>E3RU58_PYRTT</name>
<dbReference type="FunFam" id="3.90.550.10:FF:000051">
    <property type="entry name" value="Alpha-1,2-mannosyltransferase (Ktr4)"/>
    <property type="match status" value="1"/>
</dbReference>
<reference evidence="6 7" key="1">
    <citation type="journal article" date="2010" name="Genome Biol.">
        <title>A first genome assembly of the barley fungal pathogen Pyrenophora teres f. teres.</title>
        <authorList>
            <person name="Ellwood S.R."/>
            <person name="Liu Z."/>
            <person name="Syme R.A."/>
            <person name="Lai Z."/>
            <person name="Hane J.K."/>
            <person name="Keiper F."/>
            <person name="Moffat C.S."/>
            <person name="Oliver R.P."/>
            <person name="Friesen T.L."/>
        </authorList>
    </citation>
    <scope>NUCLEOTIDE SEQUENCE [LARGE SCALE GENOMIC DNA]</scope>
    <source>
        <strain evidence="6 7">0-1</strain>
    </source>
</reference>
<dbReference type="GO" id="GO:0006493">
    <property type="term" value="P:protein O-linked glycosylation"/>
    <property type="evidence" value="ECO:0007669"/>
    <property type="project" value="TreeGrafter"/>
</dbReference>
<dbReference type="eggNOG" id="KOG3007">
    <property type="taxonomic scope" value="Eukaryota"/>
</dbReference>
<dbReference type="EMBL" id="GL535099">
    <property type="protein sequence ID" value="EFQ90727.1"/>
    <property type="molecule type" value="Genomic_DNA"/>
</dbReference>
<accession>E3RU58</accession>
<dbReference type="InterPro" id="IPR002685">
    <property type="entry name" value="Glyco_trans_15"/>
</dbReference>
<sequence>MALPKGMRYLAGATVCILLYLFVQILHAPNSETPIEIPSKLPTNKFGDWDHDPQLDPSGEPPEPLRRIDGDNYAPDNPSSARINATILSLVRNEELNDMLQSMRDLERTWNHKFNYPWTFFNDKPFTEEFKKATRAATNAEVRYELVPAEHWDIPSWINMDLYRESVSLLTSLEVQYMEKQSYHQMCRWNSGMFSEHPALKDIQYYWRVEPNVHFFCDIDYDVFAWMQDHNKTYGFNINIYDNADSVATLWPETKKFIEDNPGYVHPNNAREWLEDDQRRPENNQKAHGYSTCHFWSNFEIGDLSFWRSKKYRDYFDHLDRAGGFFYERWGDAPVHSVALGLFEDKNKIHWFRDIGYQHIPFFNCPNNPKCSGCVKGRFTDGEKWLNREDSDEDTDLYVGNKKPPKDPKSPNLIQLNAHHIPIQPPTYSNIMTFTILTDTTIRTLLHTLTPTTARTLASILSHALSQYTLSQESIYQPHRTSIVRPNGQVSLFMPATTPTSVGVKIVGVAPSTPAPASAGAEGGGKGTPQPGLRSVLTICDERGQAVGVLNAAELTAFRTALGSMLLLLHRKRVGNVLVFGAGKQAEWHVRLAILLRPDGVKKVTFVNRSRRRAAELVARLKAEGVGGGGVDMVVFEDGEEGLKELVQGTDVLFCTTPSTEPLFPAEWVMEKEMRGKGKYVAAIGSYRLDMREIDPRLLEAVVNSSGPFSGKVHQEWVVVDSVKGCMDEAGELVAAGLKPEHMVEVGRMDELREEKSVQQWLEEGFVVYKSVGVGIMDIAIGRALMELAMEKGVGMHLEDF</sequence>
<dbReference type="SUPFAM" id="SSF53448">
    <property type="entry name" value="Nucleotide-diphospho-sugar transferases"/>
    <property type="match status" value="1"/>
</dbReference>
<dbReference type="OrthoDB" id="439943at2759"/>
<keyword evidence="3" id="KW-0808">Transferase</keyword>
<evidence type="ECO:0000256" key="5">
    <source>
        <dbReference type="SAM" id="SignalP"/>
    </source>
</evidence>
<protein>
    <submittedName>
        <fullName evidence="6">Uncharacterized protein</fullName>
    </submittedName>
</protein>
<dbReference type="GO" id="GO:0006487">
    <property type="term" value="P:protein N-linked glycosylation"/>
    <property type="evidence" value="ECO:0007669"/>
    <property type="project" value="TreeGrafter"/>
</dbReference>
<dbReference type="AlphaFoldDB" id="E3RU58"/>
<dbReference type="SUPFAM" id="SSF51735">
    <property type="entry name" value="NAD(P)-binding Rossmann-fold domains"/>
    <property type="match status" value="1"/>
</dbReference>
<feature type="signal peptide" evidence="5">
    <location>
        <begin position="1"/>
        <end position="28"/>
    </location>
</feature>
<dbReference type="Gene3D" id="3.90.550.10">
    <property type="entry name" value="Spore Coat Polysaccharide Biosynthesis Protein SpsA, Chain A"/>
    <property type="match status" value="1"/>
</dbReference>
<dbReference type="GO" id="GO:0000032">
    <property type="term" value="P:cell wall mannoprotein biosynthetic process"/>
    <property type="evidence" value="ECO:0007669"/>
    <property type="project" value="TreeGrafter"/>
</dbReference>
<evidence type="ECO:0000313" key="7">
    <source>
        <dbReference type="Proteomes" id="UP000001067"/>
    </source>
</evidence>
<proteinExistence type="inferred from homology"/>
<dbReference type="Proteomes" id="UP000001067">
    <property type="component" value="Unassembled WGS sequence"/>
</dbReference>
<dbReference type="GO" id="GO:0016020">
    <property type="term" value="C:membrane"/>
    <property type="evidence" value="ECO:0007669"/>
    <property type="project" value="InterPro"/>
</dbReference>
<evidence type="ECO:0000256" key="2">
    <source>
        <dbReference type="ARBA" id="ARBA00022676"/>
    </source>
</evidence>
<dbReference type="Gene3D" id="3.40.50.720">
    <property type="entry name" value="NAD(P)-binding Rossmann-like Domain"/>
    <property type="match status" value="1"/>
</dbReference>
<dbReference type="InterPro" id="IPR029044">
    <property type="entry name" value="Nucleotide-diphossugar_trans"/>
</dbReference>
<organism evidence="7">
    <name type="scientific">Pyrenophora teres f. teres (strain 0-1)</name>
    <name type="common">Barley net blotch fungus</name>
    <name type="synonym">Drechslera teres f. teres</name>
    <dbReference type="NCBI Taxonomy" id="861557"/>
    <lineage>
        <taxon>Eukaryota</taxon>
        <taxon>Fungi</taxon>
        <taxon>Dikarya</taxon>
        <taxon>Ascomycota</taxon>
        <taxon>Pezizomycotina</taxon>
        <taxon>Dothideomycetes</taxon>
        <taxon>Pleosporomycetidae</taxon>
        <taxon>Pleosporales</taxon>
        <taxon>Pleosporineae</taxon>
        <taxon>Pleosporaceae</taxon>
        <taxon>Pyrenophora</taxon>
    </lineage>
</organism>
<dbReference type="GO" id="GO:0005794">
    <property type="term" value="C:Golgi apparatus"/>
    <property type="evidence" value="ECO:0007669"/>
    <property type="project" value="TreeGrafter"/>
</dbReference>
<keyword evidence="7" id="KW-1185">Reference proteome</keyword>